<dbReference type="Proteomes" id="UP001233172">
    <property type="component" value="Unassembled WGS sequence"/>
</dbReference>
<dbReference type="AlphaFoldDB" id="A0AAD8C7J7"/>
<evidence type="ECO:0000313" key="2">
    <source>
        <dbReference type="EMBL" id="KAK0067780.1"/>
    </source>
</evidence>
<evidence type="ECO:0000313" key="3">
    <source>
        <dbReference type="Proteomes" id="UP001233172"/>
    </source>
</evidence>
<comment type="caution">
    <text evidence="2">The sequence shown here is derived from an EMBL/GenBank/DDBJ whole genome shotgun (WGS) entry which is preliminary data.</text>
</comment>
<reference evidence="2" key="2">
    <citation type="submission" date="2023-04" db="EMBL/GenBank/DDBJ databases">
        <authorList>
            <person name="Bu L."/>
            <person name="Lu L."/>
            <person name="Laidemitt M.R."/>
            <person name="Zhang S.M."/>
            <person name="Mutuku M."/>
            <person name="Mkoji G."/>
            <person name="Steinauer M."/>
            <person name="Loker E.S."/>
        </authorList>
    </citation>
    <scope>NUCLEOTIDE SEQUENCE</scope>
    <source>
        <strain evidence="2">KasaAsao</strain>
        <tissue evidence="2">Whole Snail</tissue>
    </source>
</reference>
<proteinExistence type="predicted"/>
<evidence type="ECO:0000256" key="1">
    <source>
        <dbReference type="SAM" id="SignalP"/>
    </source>
</evidence>
<feature type="signal peptide" evidence="1">
    <location>
        <begin position="1"/>
        <end position="19"/>
    </location>
</feature>
<keyword evidence="3" id="KW-1185">Reference proteome</keyword>
<gene>
    <name evidence="2" type="ORF">Bpfe_002621</name>
</gene>
<sequence length="82" mass="9163">MKHFLCPFYLACIIVLIKTKEDFLSSKTLKVGEPLEVRCNFFVFGNNAPIIKCAYAAALLKSDETNTTLLPLADLPIKSNKK</sequence>
<accession>A0AAD8C7J7</accession>
<feature type="chain" id="PRO_5041938388" evidence="1">
    <location>
        <begin position="20"/>
        <end position="82"/>
    </location>
</feature>
<reference evidence="2" key="1">
    <citation type="journal article" date="2023" name="PLoS Negl. Trop. Dis.">
        <title>A genome sequence for Biomphalaria pfeifferi, the major vector snail for the human-infecting parasite Schistosoma mansoni.</title>
        <authorList>
            <person name="Bu L."/>
            <person name="Lu L."/>
            <person name="Laidemitt M.R."/>
            <person name="Zhang S.M."/>
            <person name="Mutuku M."/>
            <person name="Mkoji G."/>
            <person name="Steinauer M."/>
            <person name="Loker E.S."/>
        </authorList>
    </citation>
    <scope>NUCLEOTIDE SEQUENCE</scope>
    <source>
        <strain evidence="2">KasaAsao</strain>
    </source>
</reference>
<protein>
    <submittedName>
        <fullName evidence="2">Uncharacterized protein</fullName>
    </submittedName>
</protein>
<name>A0AAD8C7J7_BIOPF</name>
<keyword evidence="1" id="KW-0732">Signal</keyword>
<organism evidence="2 3">
    <name type="scientific">Biomphalaria pfeifferi</name>
    <name type="common">Bloodfluke planorb</name>
    <name type="synonym">Freshwater snail</name>
    <dbReference type="NCBI Taxonomy" id="112525"/>
    <lineage>
        <taxon>Eukaryota</taxon>
        <taxon>Metazoa</taxon>
        <taxon>Spiralia</taxon>
        <taxon>Lophotrochozoa</taxon>
        <taxon>Mollusca</taxon>
        <taxon>Gastropoda</taxon>
        <taxon>Heterobranchia</taxon>
        <taxon>Euthyneura</taxon>
        <taxon>Panpulmonata</taxon>
        <taxon>Hygrophila</taxon>
        <taxon>Lymnaeoidea</taxon>
        <taxon>Planorbidae</taxon>
        <taxon>Biomphalaria</taxon>
    </lineage>
</organism>
<feature type="non-terminal residue" evidence="2">
    <location>
        <position position="82"/>
    </location>
</feature>
<dbReference type="EMBL" id="JASAOG010000006">
    <property type="protein sequence ID" value="KAK0067780.1"/>
    <property type="molecule type" value="Genomic_DNA"/>
</dbReference>